<dbReference type="Pfam" id="PF08711">
    <property type="entry name" value="Med26"/>
    <property type="match status" value="1"/>
</dbReference>
<reference evidence="4 5" key="1">
    <citation type="journal article" date="2015" name="Proc. Natl. Acad. Sci. U.S.A.">
        <title>The resurrection genome of Boea hygrometrica: A blueprint for survival of dehydration.</title>
        <authorList>
            <person name="Xiao L."/>
            <person name="Yang G."/>
            <person name="Zhang L."/>
            <person name="Yang X."/>
            <person name="Zhao S."/>
            <person name="Ji Z."/>
            <person name="Zhou Q."/>
            <person name="Hu M."/>
            <person name="Wang Y."/>
            <person name="Chen M."/>
            <person name="Xu Y."/>
            <person name="Jin H."/>
            <person name="Xiao X."/>
            <person name="Hu G."/>
            <person name="Bao F."/>
            <person name="Hu Y."/>
            <person name="Wan P."/>
            <person name="Li L."/>
            <person name="Deng X."/>
            <person name="Kuang T."/>
            <person name="Xiang C."/>
            <person name="Zhu J.K."/>
            <person name="Oliver M.J."/>
            <person name="He Y."/>
        </authorList>
    </citation>
    <scope>NUCLEOTIDE SEQUENCE [LARGE SCALE GENOMIC DNA]</scope>
    <source>
        <strain evidence="5">cv. XS01</strain>
    </source>
</reference>
<dbReference type="Gene3D" id="1.20.930.10">
    <property type="entry name" value="Conserved domain common to transcription factors TFIIS, elongin A, CRSP70"/>
    <property type="match status" value="1"/>
</dbReference>
<evidence type="ECO:0000313" key="5">
    <source>
        <dbReference type="Proteomes" id="UP000250235"/>
    </source>
</evidence>
<dbReference type="PROSITE" id="PS51319">
    <property type="entry name" value="TFIIS_N"/>
    <property type="match status" value="1"/>
</dbReference>
<feature type="compositionally biased region" description="Basic and acidic residues" evidence="2">
    <location>
        <begin position="192"/>
        <end position="204"/>
    </location>
</feature>
<evidence type="ECO:0000256" key="1">
    <source>
        <dbReference type="PROSITE-ProRule" id="PRU00649"/>
    </source>
</evidence>
<dbReference type="InterPro" id="IPR044204">
    <property type="entry name" value="IWS1/2"/>
</dbReference>
<dbReference type="PANTHER" id="PTHR47350:SF4">
    <property type="entry name" value="PROTEIN IWS1 HOMOLOG 1"/>
    <property type="match status" value="1"/>
</dbReference>
<feature type="compositionally biased region" description="Acidic residues" evidence="2">
    <location>
        <begin position="84"/>
        <end position="98"/>
    </location>
</feature>
<name>A0A2Z7BBP7_9LAMI</name>
<feature type="region of interest" description="Disordered" evidence="2">
    <location>
        <begin position="17"/>
        <end position="218"/>
    </location>
</feature>
<feature type="compositionally biased region" description="Basic and acidic residues" evidence="2">
    <location>
        <begin position="147"/>
        <end position="159"/>
    </location>
</feature>
<sequence length="465" mass="53136">MPIFCVCVFEFSYRDEDGEPLMDFDEDIQSDRDEPQQDDGLWDYDDRRQRSPTPVYSDSKAKPRKRLVKKSSPTKDLGPADFGLNDDEGDYGGDDDIQEVARMVREDDLDGGKRKQEKGVKRKIVEKKRKGDKGDKKFKVPRSGGGRMRDKEVDPEMKEMWATIAGGDSEDDQEGPRTVDDDNFIDDSGLDPADRYGSDNDHSPSRAPQAEEGEEDDEINELFKIGKKKKKTEKSPAETALLVEKIMAELEVVAEEDAELNRQEKPAVNKLKKLPLLMDVLAKKQLQQEFLDHGVLNLLKNWLEPLPDGSLPNINIRAAVLKILHDVIMFFSKSDEETTANRKLAKELVDKWSRPIFKKSTRFEDMKNFEHERVFRSPSVKKGAKSGQSSSRQHASRPEAMSMDFVVRPQSKVDPDEVRARAKQVVQDQRRVKMNKKLQQLKAPKRKQLQATKLSVEGRGMVKYL</sequence>
<feature type="compositionally biased region" description="Acidic residues" evidence="2">
    <location>
        <begin position="17"/>
        <end position="28"/>
    </location>
</feature>
<dbReference type="OrthoDB" id="21124at2759"/>
<accession>A0A2Z7BBP7</accession>
<protein>
    <recommendedName>
        <fullName evidence="3">TFIIS N-terminal domain-containing protein</fullName>
    </recommendedName>
</protein>
<dbReference type="InterPro" id="IPR017923">
    <property type="entry name" value="TFIIS_N"/>
</dbReference>
<dbReference type="GO" id="GO:0009742">
    <property type="term" value="P:brassinosteroid mediated signaling pathway"/>
    <property type="evidence" value="ECO:0007669"/>
    <property type="project" value="InterPro"/>
</dbReference>
<evidence type="ECO:0000256" key="2">
    <source>
        <dbReference type="SAM" id="MobiDB-lite"/>
    </source>
</evidence>
<feature type="compositionally biased region" description="Basic residues" evidence="2">
    <location>
        <begin position="120"/>
        <end position="131"/>
    </location>
</feature>
<feature type="domain" description="TFIIS N-terminal" evidence="3">
    <location>
        <begin position="297"/>
        <end position="359"/>
    </location>
</feature>
<proteinExistence type="predicted"/>
<dbReference type="GO" id="GO:0032784">
    <property type="term" value="P:regulation of DNA-templated transcription elongation"/>
    <property type="evidence" value="ECO:0007669"/>
    <property type="project" value="InterPro"/>
</dbReference>
<dbReference type="Proteomes" id="UP000250235">
    <property type="component" value="Unassembled WGS sequence"/>
</dbReference>
<gene>
    <name evidence="4" type="ORF">F511_00556</name>
</gene>
<dbReference type="AlphaFoldDB" id="A0A2Z7BBP7"/>
<dbReference type="GO" id="GO:0005634">
    <property type="term" value="C:nucleus"/>
    <property type="evidence" value="ECO:0007669"/>
    <property type="project" value="UniProtKB-SubCell"/>
</dbReference>
<comment type="subcellular location">
    <subcellularLocation>
        <location evidence="1">Nucleus</location>
    </subcellularLocation>
</comment>
<evidence type="ECO:0000313" key="4">
    <source>
        <dbReference type="EMBL" id="KZV31752.1"/>
    </source>
</evidence>
<keyword evidence="5" id="KW-1185">Reference proteome</keyword>
<evidence type="ECO:0000259" key="3">
    <source>
        <dbReference type="PROSITE" id="PS51319"/>
    </source>
</evidence>
<dbReference type="PANTHER" id="PTHR47350">
    <property type="entry name" value="PROTEIN IWS1 HOMOLOG 1"/>
    <property type="match status" value="1"/>
</dbReference>
<dbReference type="InterPro" id="IPR035441">
    <property type="entry name" value="TFIIS/LEDGF_dom_sf"/>
</dbReference>
<keyword evidence="1" id="KW-0539">Nucleus</keyword>
<organism evidence="4 5">
    <name type="scientific">Dorcoceras hygrometricum</name>
    <dbReference type="NCBI Taxonomy" id="472368"/>
    <lineage>
        <taxon>Eukaryota</taxon>
        <taxon>Viridiplantae</taxon>
        <taxon>Streptophyta</taxon>
        <taxon>Embryophyta</taxon>
        <taxon>Tracheophyta</taxon>
        <taxon>Spermatophyta</taxon>
        <taxon>Magnoliopsida</taxon>
        <taxon>eudicotyledons</taxon>
        <taxon>Gunneridae</taxon>
        <taxon>Pentapetalae</taxon>
        <taxon>asterids</taxon>
        <taxon>lamiids</taxon>
        <taxon>Lamiales</taxon>
        <taxon>Gesneriaceae</taxon>
        <taxon>Didymocarpoideae</taxon>
        <taxon>Trichosporeae</taxon>
        <taxon>Loxocarpinae</taxon>
        <taxon>Dorcoceras</taxon>
    </lineage>
</organism>
<dbReference type="EMBL" id="KV007458">
    <property type="protein sequence ID" value="KZV31752.1"/>
    <property type="molecule type" value="Genomic_DNA"/>
</dbReference>
<feature type="compositionally biased region" description="Basic and acidic residues" evidence="2">
    <location>
        <begin position="102"/>
        <end position="119"/>
    </location>
</feature>
<feature type="region of interest" description="Disordered" evidence="2">
    <location>
        <begin position="375"/>
        <end position="418"/>
    </location>
</feature>